<dbReference type="EMBL" id="JAPFFF010000002">
    <property type="protein sequence ID" value="KAK8897164.1"/>
    <property type="molecule type" value="Genomic_DNA"/>
</dbReference>
<protein>
    <recommendedName>
        <fullName evidence="1">Protein kinase domain-containing protein</fullName>
    </recommendedName>
</protein>
<dbReference type="InterPro" id="IPR050235">
    <property type="entry name" value="CK1_Ser-Thr_kinase"/>
</dbReference>
<dbReference type="Gene3D" id="1.10.510.10">
    <property type="entry name" value="Transferase(Phosphotransferase) domain 1"/>
    <property type="match status" value="1"/>
</dbReference>
<dbReference type="InterPro" id="IPR000719">
    <property type="entry name" value="Prot_kinase_dom"/>
</dbReference>
<accession>A0ABR2L1C0</accession>
<evidence type="ECO:0000313" key="3">
    <source>
        <dbReference type="Proteomes" id="UP001470230"/>
    </source>
</evidence>
<organism evidence="2 3">
    <name type="scientific">Tritrichomonas musculus</name>
    <dbReference type="NCBI Taxonomy" id="1915356"/>
    <lineage>
        <taxon>Eukaryota</taxon>
        <taxon>Metamonada</taxon>
        <taxon>Parabasalia</taxon>
        <taxon>Tritrichomonadida</taxon>
        <taxon>Tritrichomonadidae</taxon>
        <taxon>Tritrichomonas</taxon>
    </lineage>
</organism>
<dbReference type="InterPro" id="IPR011009">
    <property type="entry name" value="Kinase-like_dom_sf"/>
</dbReference>
<sequence length="307" mass="36110">MFKENEIVANRFKIIERIAFGAFSIVYKCLDEQKKNEVCLKIEKIDEDGQSMLKHEFLVAKSFNSLFLCKTYEYFEVNNYKMISMEILGENLIDTRRKRKNPPSIPMLMNVTFLCLKSLAVMHNKNYVHSDAKPSNFAFRMLNNNSDYSIVLYDFGLSQYEGEDPIITNYRDNLTRNPRYLSLHTHTTKKWTKTDDIYALIYSMADFWRNELPWDGRTTNKLVYEVKNGYDLKLLLPPELHILIENADQPTDIIIQKLGEKLSQVKRNVEEEMHYILDPVDPGMKPKLVKYVFEKGTKEKFTNQHSA</sequence>
<evidence type="ECO:0000259" key="1">
    <source>
        <dbReference type="PROSITE" id="PS50011"/>
    </source>
</evidence>
<dbReference type="Proteomes" id="UP001470230">
    <property type="component" value="Unassembled WGS sequence"/>
</dbReference>
<dbReference type="SUPFAM" id="SSF56112">
    <property type="entry name" value="Protein kinase-like (PK-like)"/>
    <property type="match status" value="1"/>
</dbReference>
<reference evidence="2 3" key="1">
    <citation type="submission" date="2024-04" db="EMBL/GenBank/DDBJ databases">
        <title>Tritrichomonas musculus Genome.</title>
        <authorList>
            <person name="Alves-Ferreira E."/>
            <person name="Grigg M."/>
            <person name="Lorenzi H."/>
            <person name="Galac M."/>
        </authorList>
    </citation>
    <scope>NUCLEOTIDE SEQUENCE [LARGE SCALE GENOMIC DNA]</scope>
    <source>
        <strain evidence="2 3">EAF2021</strain>
    </source>
</reference>
<name>A0ABR2L1C0_9EUKA</name>
<keyword evidence="3" id="KW-1185">Reference proteome</keyword>
<gene>
    <name evidence="2" type="ORF">M9Y10_015098</name>
</gene>
<proteinExistence type="predicted"/>
<dbReference type="PANTHER" id="PTHR11909">
    <property type="entry name" value="CASEIN KINASE-RELATED"/>
    <property type="match status" value="1"/>
</dbReference>
<comment type="caution">
    <text evidence="2">The sequence shown here is derived from an EMBL/GenBank/DDBJ whole genome shotgun (WGS) entry which is preliminary data.</text>
</comment>
<dbReference type="SMART" id="SM00220">
    <property type="entry name" value="S_TKc"/>
    <property type="match status" value="1"/>
</dbReference>
<dbReference type="PROSITE" id="PS50011">
    <property type="entry name" value="PROTEIN_KINASE_DOM"/>
    <property type="match status" value="1"/>
</dbReference>
<feature type="domain" description="Protein kinase" evidence="1">
    <location>
        <begin position="12"/>
        <end position="277"/>
    </location>
</feature>
<evidence type="ECO:0000313" key="2">
    <source>
        <dbReference type="EMBL" id="KAK8897164.1"/>
    </source>
</evidence>
<dbReference type="Pfam" id="PF00069">
    <property type="entry name" value="Pkinase"/>
    <property type="match status" value="1"/>
</dbReference>